<feature type="region of interest" description="Disordered" evidence="5">
    <location>
        <begin position="102"/>
        <end position="124"/>
    </location>
</feature>
<reference evidence="8 9" key="1">
    <citation type="submission" date="2020-04" db="EMBL/GenBank/DDBJ databases">
        <title>Plant Genome Project.</title>
        <authorList>
            <person name="Zhang R.-G."/>
        </authorList>
    </citation>
    <scope>NUCLEOTIDE SEQUENCE [LARGE SCALE GENOMIC DNA]</scope>
    <source>
        <strain evidence="8">YNK0</strain>
        <tissue evidence="8">Leaf</tissue>
    </source>
</reference>
<dbReference type="InterPro" id="IPR050861">
    <property type="entry name" value="Dihydroxyacetone_Kinase"/>
</dbReference>
<dbReference type="FunFam" id="3.30.1180.20:FF:000008">
    <property type="entry name" value="Uncharacterized protein"/>
    <property type="match status" value="1"/>
</dbReference>
<dbReference type="SMART" id="SM01120">
    <property type="entry name" value="Dak2"/>
    <property type="match status" value="1"/>
</dbReference>
<dbReference type="Gene3D" id="3.30.1180.20">
    <property type="entry name" value="Dihydroxyacetone kinase, domain 2"/>
    <property type="match status" value="1"/>
</dbReference>
<dbReference type="AlphaFoldDB" id="A0A834YJ04"/>
<feature type="domain" description="DhaL" evidence="6">
    <location>
        <begin position="132"/>
        <end position="336"/>
    </location>
</feature>
<dbReference type="InterPro" id="IPR004007">
    <property type="entry name" value="DhaL_dom"/>
</dbReference>
<dbReference type="PROSITE" id="PS51481">
    <property type="entry name" value="DHAK"/>
    <property type="match status" value="1"/>
</dbReference>
<evidence type="ECO:0000313" key="9">
    <source>
        <dbReference type="Proteomes" id="UP000655225"/>
    </source>
</evidence>
<dbReference type="InterPro" id="IPR004006">
    <property type="entry name" value="DhaK_dom"/>
</dbReference>
<sequence>MFPKETHYVPITRGGRVVLMINGLGATPIMELMIVSGKAVPRLQLEHGLAVDRVYTGSFMTSLDMAGFSISVMKADQAILQRLDAPTKAPYWPVGVDGNHPPAKIPVPIPPSRSTKSDESLSKPQELNQQGYILEAAIAAAANAVINLKDSLNEWDSKVGDGDCGSTMFRGATAILDDMKKHYPLNDYAETVNEIGSSIRRVMGGTSGIIYDIFCKAAYAELKASTLSTVTSKQWADALEASIAAVSKYGGASAGYRTLLDAFIPASAVLQERLNAGDDPVTAFVLSSEAALSGAESTKQMQAQAGRSTYVSGEILASVPDPGAMAAATWYRAAALAVKGKCQAS</sequence>
<dbReference type="GO" id="GO:0005829">
    <property type="term" value="C:cytosol"/>
    <property type="evidence" value="ECO:0007669"/>
    <property type="project" value="TreeGrafter"/>
</dbReference>
<evidence type="ECO:0000259" key="7">
    <source>
        <dbReference type="PROSITE" id="PS51481"/>
    </source>
</evidence>
<organism evidence="8 9">
    <name type="scientific">Tetracentron sinense</name>
    <name type="common">Spur-leaf</name>
    <dbReference type="NCBI Taxonomy" id="13715"/>
    <lineage>
        <taxon>Eukaryota</taxon>
        <taxon>Viridiplantae</taxon>
        <taxon>Streptophyta</taxon>
        <taxon>Embryophyta</taxon>
        <taxon>Tracheophyta</taxon>
        <taxon>Spermatophyta</taxon>
        <taxon>Magnoliopsida</taxon>
        <taxon>Trochodendrales</taxon>
        <taxon>Trochodendraceae</taxon>
        <taxon>Tetracentron</taxon>
    </lineage>
</organism>
<dbReference type="Pfam" id="PF02733">
    <property type="entry name" value="Dak1"/>
    <property type="match status" value="1"/>
</dbReference>
<dbReference type="PANTHER" id="PTHR28629">
    <property type="entry name" value="TRIOKINASE/FMN CYCLASE"/>
    <property type="match status" value="1"/>
</dbReference>
<keyword evidence="4" id="KW-0067">ATP-binding</keyword>
<dbReference type="OrthoDB" id="1724672at2759"/>
<dbReference type="GO" id="GO:0005524">
    <property type="term" value="F:ATP binding"/>
    <property type="evidence" value="ECO:0007669"/>
    <property type="project" value="UniProtKB-KW"/>
</dbReference>
<dbReference type="OMA" id="RPFVTFI"/>
<dbReference type="SUPFAM" id="SSF82549">
    <property type="entry name" value="DAK1/DegV-like"/>
    <property type="match status" value="1"/>
</dbReference>
<evidence type="ECO:0000256" key="1">
    <source>
        <dbReference type="ARBA" id="ARBA00022679"/>
    </source>
</evidence>
<proteinExistence type="predicted"/>
<dbReference type="GO" id="GO:0019563">
    <property type="term" value="P:glycerol catabolic process"/>
    <property type="evidence" value="ECO:0007669"/>
    <property type="project" value="TreeGrafter"/>
</dbReference>
<dbReference type="PANTHER" id="PTHR28629:SF4">
    <property type="entry name" value="TRIOKINASE_FMN CYCLASE"/>
    <property type="match status" value="1"/>
</dbReference>
<dbReference type="SUPFAM" id="SSF101473">
    <property type="entry name" value="DhaL-like"/>
    <property type="match status" value="1"/>
</dbReference>
<evidence type="ECO:0000256" key="2">
    <source>
        <dbReference type="ARBA" id="ARBA00022741"/>
    </source>
</evidence>
<keyword evidence="2" id="KW-0547">Nucleotide-binding</keyword>
<dbReference type="PROSITE" id="PS51480">
    <property type="entry name" value="DHAL"/>
    <property type="match status" value="1"/>
</dbReference>
<keyword evidence="1" id="KW-0808">Transferase</keyword>
<dbReference type="InterPro" id="IPR036117">
    <property type="entry name" value="DhaL_dom_sf"/>
</dbReference>
<name>A0A834YJ04_TETSI</name>
<evidence type="ECO:0000256" key="4">
    <source>
        <dbReference type="ARBA" id="ARBA00022840"/>
    </source>
</evidence>
<feature type="domain" description="DhaK" evidence="7">
    <location>
        <begin position="1"/>
        <end position="92"/>
    </location>
</feature>
<dbReference type="FunFam" id="1.25.40.340:FF:000002">
    <property type="entry name" value="Dihydroxyacetone kinase, L subunit"/>
    <property type="match status" value="1"/>
</dbReference>
<keyword evidence="9" id="KW-1185">Reference proteome</keyword>
<dbReference type="Gene3D" id="1.25.40.340">
    <property type="match status" value="1"/>
</dbReference>
<evidence type="ECO:0000256" key="3">
    <source>
        <dbReference type="ARBA" id="ARBA00022777"/>
    </source>
</evidence>
<accession>A0A834YJ04</accession>
<dbReference type="Pfam" id="PF02734">
    <property type="entry name" value="Dak2"/>
    <property type="match status" value="1"/>
</dbReference>
<dbReference type="GO" id="GO:0004371">
    <property type="term" value="F:glycerone kinase activity"/>
    <property type="evidence" value="ECO:0007669"/>
    <property type="project" value="InterPro"/>
</dbReference>
<gene>
    <name evidence="8" type="ORF">HHK36_024183</name>
</gene>
<evidence type="ECO:0000259" key="6">
    <source>
        <dbReference type="PROSITE" id="PS51480"/>
    </source>
</evidence>
<evidence type="ECO:0008006" key="10">
    <source>
        <dbReference type="Google" id="ProtNLM"/>
    </source>
</evidence>
<evidence type="ECO:0000313" key="8">
    <source>
        <dbReference type="EMBL" id="KAF8389664.1"/>
    </source>
</evidence>
<comment type="caution">
    <text evidence="8">The sequence shown here is derived from an EMBL/GenBank/DDBJ whole genome shotgun (WGS) entry which is preliminary data.</text>
</comment>
<dbReference type="Proteomes" id="UP000655225">
    <property type="component" value="Unassembled WGS sequence"/>
</dbReference>
<evidence type="ECO:0000256" key="5">
    <source>
        <dbReference type="SAM" id="MobiDB-lite"/>
    </source>
</evidence>
<protein>
    <recommendedName>
        <fullName evidence="10">3,4-dihydroxy-2-butanone kinase</fullName>
    </recommendedName>
</protein>
<keyword evidence="3" id="KW-0418">Kinase</keyword>
<dbReference type="EMBL" id="JABCRI010000018">
    <property type="protein sequence ID" value="KAF8389664.1"/>
    <property type="molecule type" value="Genomic_DNA"/>
</dbReference>